<accession>A0A1I0QC17</accession>
<keyword evidence="1" id="KW-0472">Membrane</keyword>
<dbReference type="PANTHER" id="PTHR30273">
    <property type="entry name" value="PERIPLASMIC SIGNAL SENSOR AND SIGMA FACTOR ACTIVATOR FECR-RELATED"/>
    <property type="match status" value="1"/>
</dbReference>
<evidence type="ECO:0000313" key="4">
    <source>
        <dbReference type="EMBL" id="SEW24527.1"/>
    </source>
</evidence>
<dbReference type="Gene3D" id="3.55.50.30">
    <property type="match status" value="1"/>
</dbReference>
<feature type="domain" description="Protein FecR C-terminal" evidence="3">
    <location>
        <begin position="250"/>
        <end position="314"/>
    </location>
</feature>
<dbReference type="Proteomes" id="UP000199310">
    <property type="component" value="Unassembled WGS sequence"/>
</dbReference>
<dbReference type="PANTHER" id="PTHR30273:SF2">
    <property type="entry name" value="PROTEIN FECR"/>
    <property type="match status" value="1"/>
</dbReference>
<keyword evidence="1" id="KW-1133">Transmembrane helix</keyword>
<proteinExistence type="predicted"/>
<dbReference type="OrthoDB" id="697544at2"/>
<dbReference type="Pfam" id="PF04773">
    <property type="entry name" value="FecR"/>
    <property type="match status" value="1"/>
</dbReference>
<evidence type="ECO:0000256" key="1">
    <source>
        <dbReference type="SAM" id="Phobius"/>
    </source>
</evidence>
<dbReference type="GO" id="GO:0016989">
    <property type="term" value="F:sigma factor antagonist activity"/>
    <property type="evidence" value="ECO:0007669"/>
    <property type="project" value="TreeGrafter"/>
</dbReference>
<keyword evidence="5" id="KW-1185">Reference proteome</keyword>
<feature type="domain" description="FecR protein" evidence="2">
    <location>
        <begin position="121"/>
        <end position="206"/>
    </location>
</feature>
<sequence length="326" mass="36360">MDDQNLYHLLKKYSQGTCTATELAALEAWYAALGRQLPDQVIDPESDAAQLLTRQKLQELKSRMGQPAAMQVVKTPLWKKVLRYAAIWIGVVATIGAGYYLLHDNRQTNGYAMEASRFNRYITLPDGSTVILHAGSQLQFPEAFTGTNREVTLSGEAYFDIRRDSLKPFIINTGRLKTTVLGTAFNIQAYPGVHEITVSVTRGKVKVEDDRKVLAVLTPDQQIIYNTTNATAAQQTVNASAKINWTTTDMTFENATFETIAANLNRRYQVNIQFSNEALKQCPIRVSFTGTESLKEVLDVICQVRNATYTIDNGHDVLIRGKGCNQ</sequence>
<name>A0A1I0QC17_9BACT</name>
<keyword evidence="1" id="KW-0812">Transmembrane</keyword>
<evidence type="ECO:0000259" key="3">
    <source>
        <dbReference type="Pfam" id="PF16344"/>
    </source>
</evidence>
<reference evidence="5" key="1">
    <citation type="submission" date="2016-10" db="EMBL/GenBank/DDBJ databases">
        <authorList>
            <person name="Varghese N."/>
            <person name="Submissions S."/>
        </authorList>
    </citation>
    <scope>NUCLEOTIDE SEQUENCE [LARGE SCALE GENOMIC DNA]</scope>
    <source>
        <strain evidence="5">DSM 3695</strain>
    </source>
</reference>
<dbReference type="InterPro" id="IPR006860">
    <property type="entry name" value="FecR"/>
</dbReference>
<dbReference type="AlphaFoldDB" id="A0A1I0QC17"/>
<evidence type="ECO:0000259" key="2">
    <source>
        <dbReference type="Pfam" id="PF04773"/>
    </source>
</evidence>
<protein>
    <submittedName>
        <fullName evidence="4">Ferric-dicitrate binding protein FerR, regulates iron transport through sigma-19</fullName>
    </submittedName>
</protein>
<dbReference type="InterPro" id="IPR012373">
    <property type="entry name" value="Ferrdict_sens_TM"/>
</dbReference>
<feature type="transmembrane region" description="Helical" evidence="1">
    <location>
        <begin position="81"/>
        <end position="102"/>
    </location>
</feature>
<dbReference type="STRING" id="29529.SAMN04488122_1364"/>
<dbReference type="EMBL" id="FOJG01000001">
    <property type="protein sequence ID" value="SEW24527.1"/>
    <property type="molecule type" value="Genomic_DNA"/>
</dbReference>
<gene>
    <name evidence="4" type="ORF">SAMN04488122_1364</name>
</gene>
<dbReference type="Gene3D" id="2.60.120.1440">
    <property type="match status" value="1"/>
</dbReference>
<organism evidence="4 5">
    <name type="scientific">Chitinophaga arvensicola</name>
    <dbReference type="NCBI Taxonomy" id="29529"/>
    <lineage>
        <taxon>Bacteria</taxon>
        <taxon>Pseudomonadati</taxon>
        <taxon>Bacteroidota</taxon>
        <taxon>Chitinophagia</taxon>
        <taxon>Chitinophagales</taxon>
        <taxon>Chitinophagaceae</taxon>
        <taxon>Chitinophaga</taxon>
    </lineage>
</organism>
<dbReference type="Pfam" id="PF16344">
    <property type="entry name" value="FecR_C"/>
    <property type="match status" value="1"/>
</dbReference>
<dbReference type="PIRSF" id="PIRSF018266">
    <property type="entry name" value="FecR"/>
    <property type="match status" value="1"/>
</dbReference>
<evidence type="ECO:0000313" key="5">
    <source>
        <dbReference type="Proteomes" id="UP000199310"/>
    </source>
</evidence>
<dbReference type="InterPro" id="IPR032508">
    <property type="entry name" value="FecR_C"/>
</dbReference>